<sequence length="263" mass="29531">MSRETIQPSESLANRFTPAPLYVLRGALFLKRNRQLWKYAAAPLVISLIIMGIAYVLLYFGLGRMLGVLPSEEWYWRALYYVVVFVLTIVLTVLFFFFFARVASALSAPFNDLLSQKTEELVTGNYTDTPFSVIGLIKDSSRAIAHSFKLLALYLILLVACLFFLLIPGVGGFLFSACGWLLSAYMLAYEYLGYPMDRYRFSWSAKKKFFRSRLGTIIGFGLGNLITASIPFINLFFIPAAAVGGTLLFLELKGPQQPRSGIE</sequence>
<keyword evidence="7 10" id="KW-1133">Transmembrane helix</keyword>
<evidence type="ECO:0000256" key="5">
    <source>
        <dbReference type="ARBA" id="ARBA00022605"/>
    </source>
</evidence>
<dbReference type="RefSeq" id="WP_014809444.1">
    <property type="nucleotide sequence ID" value="NC_018025.1"/>
</dbReference>
<dbReference type="InterPro" id="IPR059112">
    <property type="entry name" value="CysZ/EI24"/>
</dbReference>
<keyword evidence="2" id="KW-0813">Transport</keyword>
<proteinExistence type="predicted"/>
<dbReference type="Proteomes" id="UP000006055">
    <property type="component" value="Chromosome"/>
</dbReference>
<evidence type="ECO:0000313" key="12">
    <source>
        <dbReference type="Proteomes" id="UP000006055"/>
    </source>
</evidence>
<dbReference type="InterPro" id="IPR050480">
    <property type="entry name" value="CysZ-like"/>
</dbReference>
<dbReference type="GO" id="GO:0000103">
    <property type="term" value="P:sulfate assimilation"/>
    <property type="evidence" value="ECO:0007669"/>
    <property type="project" value="TreeGrafter"/>
</dbReference>
<dbReference type="KEGG" id="dti:Desti_1585"/>
<dbReference type="EMBL" id="CP003360">
    <property type="protein sequence ID" value="AFM24296.1"/>
    <property type="molecule type" value="Genomic_DNA"/>
</dbReference>
<dbReference type="PANTHER" id="PTHR37468:SF1">
    <property type="entry name" value="SULFATE TRANSPORTER CYSZ"/>
    <property type="match status" value="1"/>
</dbReference>
<keyword evidence="4" id="KW-0997">Cell inner membrane</keyword>
<feature type="transmembrane region" description="Helical" evidence="10">
    <location>
        <begin position="78"/>
        <end position="100"/>
    </location>
</feature>
<evidence type="ECO:0000256" key="8">
    <source>
        <dbReference type="ARBA" id="ARBA00023032"/>
    </source>
</evidence>
<dbReference type="GO" id="GO:0019344">
    <property type="term" value="P:cysteine biosynthetic process"/>
    <property type="evidence" value="ECO:0007669"/>
    <property type="project" value="TreeGrafter"/>
</dbReference>
<evidence type="ECO:0000256" key="1">
    <source>
        <dbReference type="ARBA" id="ARBA00004141"/>
    </source>
</evidence>
<dbReference type="GO" id="GO:0009675">
    <property type="term" value="F:high-affinity sulfate:proton symporter activity"/>
    <property type="evidence" value="ECO:0007669"/>
    <property type="project" value="TreeGrafter"/>
</dbReference>
<feature type="transmembrane region" description="Helical" evidence="10">
    <location>
        <begin position="213"/>
        <end position="230"/>
    </location>
</feature>
<evidence type="ECO:0000256" key="2">
    <source>
        <dbReference type="ARBA" id="ARBA00022448"/>
    </source>
</evidence>
<keyword evidence="6 10" id="KW-0812">Transmembrane</keyword>
<dbReference type="PANTHER" id="PTHR37468">
    <property type="entry name" value="SULFATE TRANSPORTER CYSZ"/>
    <property type="match status" value="1"/>
</dbReference>
<keyword evidence="3" id="KW-1003">Cell membrane</keyword>
<feature type="transmembrane region" description="Helical" evidence="10">
    <location>
        <begin position="148"/>
        <end position="167"/>
    </location>
</feature>
<evidence type="ECO:0000256" key="9">
    <source>
        <dbReference type="ARBA" id="ARBA00023136"/>
    </source>
</evidence>
<dbReference type="AlphaFoldDB" id="I4C405"/>
<dbReference type="eggNOG" id="COG2981">
    <property type="taxonomic scope" value="Bacteria"/>
</dbReference>
<protein>
    <submittedName>
        <fullName evidence="11">Uncharacterized protein involved in cysteine biosynthesis</fullName>
    </submittedName>
</protein>
<organism evidence="11 12">
    <name type="scientific">Desulfomonile tiedjei (strain ATCC 49306 / DSM 6799 / DCB-1)</name>
    <dbReference type="NCBI Taxonomy" id="706587"/>
    <lineage>
        <taxon>Bacteria</taxon>
        <taxon>Pseudomonadati</taxon>
        <taxon>Thermodesulfobacteriota</taxon>
        <taxon>Desulfomonilia</taxon>
        <taxon>Desulfomonilales</taxon>
        <taxon>Desulfomonilaceae</taxon>
        <taxon>Desulfomonile</taxon>
    </lineage>
</organism>
<evidence type="ECO:0000313" key="11">
    <source>
        <dbReference type="EMBL" id="AFM24296.1"/>
    </source>
</evidence>
<keyword evidence="12" id="KW-1185">Reference proteome</keyword>
<keyword evidence="5" id="KW-0028">Amino-acid biosynthesis</keyword>
<comment type="subcellular location">
    <subcellularLocation>
        <location evidence="1">Membrane</location>
        <topology evidence="1">Multi-pass membrane protein</topology>
    </subcellularLocation>
</comment>
<dbReference type="Pfam" id="PF07264">
    <property type="entry name" value="EI24"/>
    <property type="match status" value="1"/>
</dbReference>
<gene>
    <name evidence="11" type="ordered locus">Desti_1585</name>
</gene>
<evidence type="ECO:0000256" key="3">
    <source>
        <dbReference type="ARBA" id="ARBA00022475"/>
    </source>
</evidence>
<feature type="transmembrane region" description="Helical" evidence="10">
    <location>
        <begin position="39"/>
        <end position="58"/>
    </location>
</feature>
<evidence type="ECO:0000256" key="10">
    <source>
        <dbReference type="SAM" id="Phobius"/>
    </source>
</evidence>
<feature type="transmembrane region" description="Helical" evidence="10">
    <location>
        <begin position="173"/>
        <end position="192"/>
    </location>
</feature>
<dbReference type="HOGENOM" id="CLU_1018261_0_0_7"/>
<reference evidence="12" key="1">
    <citation type="submission" date="2012-06" db="EMBL/GenBank/DDBJ databases">
        <title>Complete sequence of chromosome of Desulfomonile tiedjei DSM 6799.</title>
        <authorList>
            <person name="Lucas S."/>
            <person name="Copeland A."/>
            <person name="Lapidus A."/>
            <person name="Glavina del Rio T."/>
            <person name="Dalin E."/>
            <person name="Tice H."/>
            <person name="Bruce D."/>
            <person name="Goodwin L."/>
            <person name="Pitluck S."/>
            <person name="Peters L."/>
            <person name="Ovchinnikova G."/>
            <person name="Zeytun A."/>
            <person name="Lu M."/>
            <person name="Kyrpides N."/>
            <person name="Mavromatis K."/>
            <person name="Ivanova N."/>
            <person name="Brettin T."/>
            <person name="Detter J.C."/>
            <person name="Han C."/>
            <person name="Larimer F."/>
            <person name="Land M."/>
            <person name="Hauser L."/>
            <person name="Markowitz V."/>
            <person name="Cheng J.-F."/>
            <person name="Hugenholtz P."/>
            <person name="Woyke T."/>
            <person name="Wu D."/>
            <person name="Spring S."/>
            <person name="Schroeder M."/>
            <person name="Brambilla E."/>
            <person name="Klenk H.-P."/>
            <person name="Eisen J.A."/>
        </authorList>
    </citation>
    <scope>NUCLEOTIDE SEQUENCE [LARGE SCALE GENOMIC DNA]</scope>
    <source>
        <strain evidence="12">ATCC 49306 / DSM 6799 / DCB-1</strain>
    </source>
</reference>
<keyword evidence="9 10" id="KW-0472">Membrane</keyword>
<dbReference type="STRING" id="706587.Desti_1585"/>
<evidence type="ECO:0000256" key="6">
    <source>
        <dbReference type="ARBA" id="ARBA00022692"/>
    </source>
</evidence>
<name>I4C405_DESTA</name>
<keyword evidence="8" id="KW-0764">Sulfate transport</keyword>
<dbReference type="GO" id="GO:0005886">
    <property type="term" value="C:plasma membrane"/>
    <property type="evidence" value="ECO:0007669"/>
    <property type="project" value="TreeGrafter"/>
</dbReference>
<accession>I4C405</accession>
<evidence type="ECO:0000256" key="7">
    <source>
        <dbReference type="ARBA" id="ARBA00022989"/>
    </source>
</evidence>
<evidence type="ECO:0000256" key="4">
    <source>
        <dbReference type="ARBA" id="ARBA00022519"/>
    </source>
</evidence>